<dbReference type="STRING" id="857293.CAAU_2375"/>
<evidence type="ECO:0000313" key="2">
    <source>
        <dbReference type="EMBL" id="CCJ34458.1"/>
    </source>
</evidence>
<proteinExistence type="predicted"/>
<evidence type="ECO:0000259" key="1">
    <source>
        <dbReference type="Pfam" id="PF01170"/>
    </source>
</evidence>
<reference evidence="2 3" key="1">
    <citation type="journal article" date="2011" name="J. Bacteriol.">
        <title>Draft genome sequence of Caloramator australicus strain RC3T, a thermoanaerobe from the Great Artesian Basin of Australia.</title>
        <authorList>
            <person name="Ogg C.D."/>
            <person name="Patel B.K.C."/>
        </authorList>
    </citation>
    <scope>NUCLEOTIDE SEQUENCE [LARGE SCALE GENOMIC DNA]</scope>
    <source>
        <strain evidence="2 3">RC3</strain>
    </source>
</reference>
<dbReference type="GO" id="GO:0030488">
    <property type="term" value="P:tRNA methylation"/>
    <property type="evidence" value="ECO:0007669"/>
    <property type="project" value="TreeGrafter"/>
</dbReference>
<name>I7LI16_9CLOT</name>
<dbReference type="SUPFAM" id="SSF53335">
    <property type="entry name" value="S-adenosyl-L-methionine-dependent methyltransferases"/>
    <property type="match status" value="1"/>
</dbReference>
<dbReference type="PANTHER" id="PTHR14911">
    <property type="entry name" value="THUMP DOMAIN-CONTAINING"/>
    <property type="match status" value="1"/>
</dbReference>
<dbReference type="OrthoDB" id="9791556at2"/>
<evidence type="ECO:0000313" key="3">
    <source>
        <dbReference type="Proteomes" id="UP000007652"/>
    </source>
</evidence>
<dbReference type="EMBL" id="CAKP01000125">
    <property type="protein sequence ID" value="CCJ34458.1"/>
    <property type="molecule type" value="Genomic_DNA"/>
</dbReference>
<dbReference type="GO" id="GO:0016423">
    <property type="term" value="F:tRNA (guanine) methyltransferase activity"/>
    <property type="evidence" value="ECO:0007669"/>
    <property type="project" value="TreeGrafter"/>
</dbReference>
<accession>I7LI16</accession>
<comment type="caution">
    <text evidence="2">The sequence shown here is derived from an EMBL/GenBank/DDBJ whole genome shotgun (WGS) entry which is preliminary data.</text>
</comment>
<feature type="domain" description="Ribosomal RNA large subunit methyltransferase K/L-like methyltransferase" evidence="1">
    <location>
        <begin position="145"/>
        <end position="265"/>
    </location>
</feature>
<organism evidence="2 3">
    <name type="scientific">Caloramator australicus RC3</name>
    <dbReference type="NCBI Taxonomy" id="857293"/>
    <lineage>
        <taxon>Bacteria</taxon>
        <taxon>Bacillati</taxon>
        <taxon>Bacillota</taxon>
        <taxon>Clostridia</taxon>
        <taxon>Eubacteriales</taxon>
        <taxon>Clostridiaceae</taxon>
        <taxon>Caloramator</taxon>
    </lineage>
</organism>
<dbReference type="AlphaFoldDB" id="I7LI16"/>
<keyword evidence="3" id="KW-1185">Reference proteome</keyword>
<dbReference type="Pfam" id="PF01170">
    <property type="entry name" value="UPF0020"/>
    <property type="match status" value="1"/>
</dbReference>
<protein>
    <submittedName>
        <fullName evidence="2">Methyltransferase</fullName>
    </submittedName>
</protein>
<dbReference type="InterPro" id="IPR029063">
    <property type="entry name" value="SAM-dependent_MTases_sf"/>
</dbReference>
<keyword evidence="2" id="KW-0489">Methyltransferase</keyword>
<dbReference type="InterPro" id="IPR000241">
    <property type="entry name" value="RlmKL-like_Mtase"/>
</dbReference>
<sequence length="310" mass="36038">MYFYYVNFPDGENELCKMEIRHLFGIDLKEKYFFYEDYVDVNRSPYVKYSIKIDAEDCDIKNLAEKIKTMELSYDNYKVQYISLFERMDLNKKHFVESIIGSAIKGKVAIHDPLIKIGVIDFENKWIVGQLLRNEGVWHIHDKKPVQYCNSLTSRVSRALVNIAVGKNLNLKVVDPCCGIGTVVLEALSMGIDIKGYDINYKVVKGARENLNFFNYPDAIKRSDIKDINEHFDAAIVDLPYGVLSVTTKKIQEDIIKHTARLAKRAVFVTLEDMKDSIEKYNFKILDKCQLRKAKFIRFITLAELNEYCY</sequence>
<dbReference type="Proteomes" id="UP000007652">
    <property type="component" value="Unassembled WGS sequence"/>
</dbReference>
<dbReference type="Gene3D" id="3.40.50.150">
    <property type="entry name" value="Vaccinia Virus protein VP39"/>
    <property type="match status" value="1"/>
</dbReference>
<gene>
    <name evidence="2" type="ORF">CAAU_2375</name>
</gene>
<dbReference type="eggNOG" id="COG1041">
    <property type="taxonomic scope" value="Bacteria"/>
</dbReference>
<dbReference type="RefSeq" id="WP_008909709.1">
    <property type="nucleotide sequence ID" value="NZ_CAKP01000125.1"/>
</dbReference>
<dbReference type="PANTHER" id="PTHR14911:SF13">
    <property type="entry name" value="TRNA (GUANINE(6)-N2)-METHYLTRANSFERASE THUMP3"/>
    <property type="match status" value="1"/>
</dbReference>
<keyword evidence="2" id="KW-0808">Transferase</keyword>